<dbReference type="STRING" id="240015.ACP_2083"/>
<evidence type="ECO:0000313" key="5">
    <source>
        <dbReference type="EMBL" id="ACO33109.1"/>
    </source>
</evidence>
<dbReference type="InterPro" id="IPR003812">
    <property type="entry name" value="Fido"/>
</dbReference>
<dbReference type="eggNOG" id="COG3177">
    <property type="taxonomic scope" value="Bacteria"/>
</dbReference>
<dbReference type="InterPro" id="IPR040198">
    <property type="entry name" value="Fido_containing"/>
</dbReference>
<dbReference type="EMBL" id="CP001472">
    <property type="protein sequence ID" value="ACO33109.1"/>
    <property type="molecule type" value="Genomic_DNA"/>
</dbReference>
<feature type="binding site" evidence="1">
    <location>
        <position position="82"/>
    </location>
    <ligand>
        <name>ATP</name>
        <dbReference type="ChEBI" id="CHEBI:30616"/>
    </ligand>
</feature>
<proteinExistence type="predicted"/>
<dbReference type="PROSITE" id="PS51459">
    <property type="entry name" value="FIDO"/>
    <property type="match status" value="1"/>
</dbReference>
<accession>C1F920</accession>
<dbReference type="InterPro" id="IPR025758">
    <property type="entry name" value="Fic/DOC_N"/>
</dbReference>
<keyword evidence="1" id="KW-0067">ATP-binding</keyword>
<keyword evidence="6" id="KW-1185">Reference proteome</keyword>
<dbReference type="InParanoid" id="C1F920"/>
<dbReference type="PANTHER" id="PTHR13504:SF38">
    <property type="entry name" value="FIDO DOMAIN-CONTAINING PROTEIN"/>
    <property type="match status" value="1"/>
</dbReference>
<dbReference type="SUPFAM" id="SSF46785">
    <property type="entry name" value="Winged helix' DNA-binding domain"/>
    <property type="match status" value="1"/>
</dbReference>
<dbReference type="KEGG" id="aca:ACP_2083"/>
<feature type="binding site" evidence="1">
    <location>
        <position position="258"/>
    </location>
    <ligand>
        <name>ATP</name>
        <dbReference type="ChEBI" id="CHEBI:30616"/>
    </ligand>
</feature>
<evidence type="ECO:0000313" key="6">
    <source>
        <dbReference type="Proteomes" id="UP000002207"/>
    </source>
</evidence>
<sequence>MRGLQGRFLKQLPKSEEPFNAFFPSPLPPDPPIQWTPEIRNALSRADSMLGRLDGISRVLPDTNLFISFYSRKEAVLSSQIEGTQSTLSELLLFEADEFFPEHQQEIREVFNYLDAMRHGLERLQGGFPLSLRLIREMHERLLRTGRGSDKTPGEFRTTQNWFGGSRPGNATYVPPPVNEMHDALNAFEKFLHDGQQEFPTLIHAAMLHLQFESIHPFLDGNGRMGRLLVTLLLVERQVLSEPLLYPSLYLKRNRTRYYELLQQVRLEGNWEQWIEFFLEAIAVTAEQAVELSKRVLQLFRADEGRLTNKGVKQASLLLVLKSLQYTPFTTANQLVRQTRLSLPTVNRALEELIRLNILHEISGRNRNRVYRYTEYVAMLNEGTEL</sequence>
<feature type="binding site" evidence="3">
    <location>
        <begin position="258"/>
        <end position="259"/>
    </location>
    <ligand>
        <name>ATP</name>
        <dbReference type="ChEBI" id="CHEBI:30616"/>
    </ligand>
</feature>
<dbReference type="Pfam" id="PF13784">
    <property type="entry name" value="Fic_N"/>
    <property type="match status" value="1"/>
</dbReference>
<feature type="binding site" evidence="1">
    <location>
        <position position="216"/>
    </location>
    <ligand>
        <name>ATP</name>
        <dbReference type="ChEBI" id="CHEBI:30616"/>
    </ligand>
</feature>
<dbReference type="PANTHER" id="PTHR13504">
    <property type="entry name" value="FIDO DOMAIN-CONTAINING PROTEIN DDB_G0283145"/>
    <property type="match status" value="1"/>
</dbReference>
<dbReference type="GO" id="GO:0005524">
    <property type="term" value="F:ATP binding"/>
    <property type="evidence" value="ECO:0007669"/>
    <property type="project" value="UniProtKB-KW"/>
</dbReference>
<dbReference type="InterPro" id="IPR026287">
    <property type="entry name" value="SoFic-like"/>
</dbReference>
<evidence type="ECO:0000256" key="1">
    <source>
        <dbReference type="PIRSR" id="PIRSR038925-1"/>
    </source>
</evidence>
<dbReference type="OrthoDB" id="9813719at2"/>
<evidence type="ECO:0000259" key="4">
    <source>
        <dbReference type="PROSITE" id="PS51459"/>
    </source>
</evidence>
<evidence type="ECO:0000256" key="2">
    <source>
        <dbReference type="PIRSR" id="PIRSR640198-1"/>
    </source>
</evidence>
<evidence type="ECO:0000256" key="3">
    <source>
        <dbReference type="PIRSR" id="PIRSR640198-2"/>
    </source>
</evidence>
<dbReference type="PIRSF" id="PIRSF038925">
    <property type="entry name" value="AMP-prot_trans"/>
    <property type="match status" value="1"/>
</dbReference>
<dbReference type="Pfam" id="PF02661">
    <property type="entry name" value="Fic"/>
    <property type="match status" value="1"/>
</dbReference>
<dbReference type="AlphaFoldDB" id="C1F920"/>
<dbReference type="HOGENOM" id="CLU_047250_1_1_0"/>
<protein>
    <submittedName>
        <fullName evidence="5">Fic family protein</fullName>
    </submittedName>
</protein>
<feature type="binding site" evidence="3">
    <location>
        <begin position="220"/>
        <end position="227"/>
    </location>
    <ligand>
        <name>ATP</name>
        <dbReference type="ChEBI" id="CHEBI:30616"/>
    </ligand>
</feature>
<dbReference type="InterPro" id="IPR036597">
    <property type="entry name" value="Fido-like_dom_sf"/>
</dbReference>
<organism evidence="5 6">
    <name type="scientific">Acidobacterium capsulatum (strain ATCC 51196 / DSM 11244 / BCRC 80197 / JCM 7670 / NBRC 15755 / NCIMB 13165 / 161)</name>
    <dbReference type="NCBI Taxonomy" id="240015"/>
    <lineage>
        <taxon>Bacteria</taxon>
        <taxon>Pseudomonadati</taxon>
        <taxon>Acidobacteriota</taxon>
        <taxon>Terriglobia</taxon>
        <taxon>Terriglobales</taxon>
        <taxon>Acidobacteriaceae</taxon>
        <taxon>Acidobacterium</taxon>
    </lineage>
</organism>
<dbReference type="InterPro" id="IPR036390">
    <property type="entry name" value="WH_DNA-bd_sf"/>
</dbReference>
<dbReference type="SUPFAM" id="SSF140931">
    <property type="entry name" value="Fic-like"/>
    <property type="match status" value="1"/>
</dbReference>
<feature type="domain" description="Fido" evidence="4">
    <location>
        <begin position="130"/>
        <end position="280"/>
    </location>
</feature>
<feature type="active site" evidence="2">
    <location>
        <position position="216"/>
    </location>
</feature>
<keyword evidence="1" id="KW-0547">Nucleotide-binding</keyword>
<gene>
    <name evidence="5" type="ordered locus">ACP_2083</name>
</gene>
<name>C1F920_ACIC5</name>
<reference evidence="5 6" key="1">
    <citation type="journal article" date="2009" name="Appl. Environ. Microbiol.">
        <title>Three genomes from the phylum Acidobacteria provide insight into the lifestyles of these microorganisms in soils.</title>
        <authorList>
            <person name="Ward N.L."/>
            <person name="Challacombe J.F."/>
            <person name="Janssen P.H."/>
            <person name="Henrissat B."/>
            <person name="Coutinho P.M."/>
            <person name="Wu M."/>
            <person name="Xie G."/>
            <person name="Haft D.H."/>
            <person name="Sait M."/>
            <person name="Badger J."/>
            <person name="Barabote R.D."/>
            <person name="Bradley B."/>
            <person name="Brettin T.S."/>
            <person name="Brinkac L.M."/>
            <person name="Bruce D."/>
            <person name="Creasy T."/>
            <person name="Daugherty S.C."/>
            <person name="Davidsen T.M."/>
            <person name="DeBoy R.T."/>
            <person name="Detter J.C."/>
            <person name="Dodson R.J."/>
            <person name="Durkin A.S."/>
            <person name="Ganapathy A."/>
            <person name="Gwinn-Giglio M."/>
            <person name="Han C.S."/>
            <person name="Khouri H."/>
            <person name="Kiss H."/>
            <person name="Kothari S.P."/>
            <person name="Madupu R."/>
            <person name="Nelson K.E."/>
            <person name="Nelson W.C."/>
            <person name="Paulsen I."/>
            <person name="Penn K."/>
            <person name="Ren Q."/>
            <person name="Rosovitz M.J."/>
            <person name="Selengut J.D."/>
            <person name="Shrivastava S."/>
            <person name="Sullivan S.A."/>
            <person name="Tapia R."/>
            <person name="Thompson L.S."/>
            <person name="Watkins K.L."/>
            <person name="Yang Q."/>
            <person name="Yu C."/>
            <person name="Zafar N."/>
            <person name="Zhou L."/>
            <person name="Kuske C.R."/>
        </authorList>
    </citation>
    <scope>NUCLEOTIDE SEQUENCE [LARGE SCALE GENOMIC DNA]</scope>
    <source>
        <strain evidence="6">ATCC 51196 / DSM 11244 / BCRC 80197 / JCM 7670 / NBRC 15755 / NCIMB 13165 / 161</strain>
    </source>
</reference>
<dbReference type="Proteomes" id="UP000002207">
    <property type="component" value="Chromosome"/>
</dbReference>
<feature type="binding site" evidence="1">
    <location>
        <begin position="221"/>
        <end position="227"/>
    </location>
    <ligand>
        <name>ATP</name>
        <dbReference type="ChEBI" id="CHEBI:30616"/>
    </ligand>
</feature>
<dbReference type="Gene3D" id="1.10.3290.10">
    <property type="entry name" value="Fido-like domain"/>
    <property type="match status" value="1"/>
</dbReference>